<proteinExistence type="inferred from homology"/>
<dbReference type="Proteomes" id="UP000274661">
    <property type="component" value="Unassembled WGS sequence"/>
</dbReference>
<feature type="transmembrane region" description="Helical" evidence="13">
    <location>
        <begin position="83"/>
        <end position="101"/>
    </location>
</feature>
<protein>
    <submittedName>
        <fullName evidence="14">DUF1211 domain-containing protein</fullName>
    </submittedName>
</protein>
<evidence type="ECO:0000256" key="4">
    <source>
        <dbReference type="ARBA" id="ARBA00022538"/>
    </source>
</evidence>
<accession>A0A429V795</accession>
<dbReference type="Pfam" id="PF06736">
    <property type="entry name" value="TMEM175"/>
    <property type="match status" value="1"/>
</dbReference>
<dbReference type="EMBL" id="RWJF01000001">
    <property type="protein sequence ID" value="RST29805.1"/>
    <property type="molecule type" value="Genomic_DNA"/>
</dbReference>
<dbReference type="GO" id="GO:0005267">
    <property type="term" value="F:potassium channel activity"/>
    <property type="evidence" value="ECO:0007669"/>
    <property type="project" value="UniProtKB-KW"/>
</dbReference>
<evidence type="ECO:0000256" key="11">
    <source>
        <dbReference type="ARBA" id="ARBA00023303"/>
    </source>
</evidence>
<dbReference type="GO" id="GO:0016020">
    <property type="term" value="C:membrane"/>
    <property type="evidence" value="ECO:0007669"/>
    <property type="project" value="UniProtKB-SubCell"/>
</dbReference>
<keyword evidence="4" id="KW-0633">Potassium transport</keyword>
<evidence type="ECO:0000256" key="2">
    <source>
        <dbReference type="ARBA" id="ARBA00006920"/>
    </source>
</evidence>
<evidence type="ECO:0000256" key="1">
    <source>
        <dbReference type="ARBA" id="ARBA00004141"/>
    </source>
</evidence>
<name>A0A429V795_9SPHN</name>
<dbReference type="AlphaFoldDB" id="A0A429V795"/>
<comment type="catalytic activity">
    <reaction evidence="12">
        <text>K(+)(in) = K(+)(out)</text>
        <dbReference type="Rhea" id="RHEA:29463"/>
        <dbReference type="ChEBI" id="CHEBI:29103"/>
    </reaction>
</comment>
<evidence type="ECO:0000313" key="14">
    <source>
        <dbReference type="EMBL" id="RST29805.1"/>
    </source>
</evidence>
<dbReference type="InterPro" id="IPR010617">
    <property type="entry name" value="TMEM175-like"/>
</dbReference>
<gene>
    <name evidence="14" type="ORF">HMF7854_02430</name>
</gene>
<comment type="caution">
    <text evidence="14">The sequence shown here is derived from an EMBL/GenBank/DDBJ whole genome shotgun (WGS) entry which is preliminary data.</text>
</comment>
<keyword evidence="7" id="KW-0630">Potassium</keyword>
<comment type="similarity">
    <text evidence="2">Belongs to the TMEM175 family.</text>
</comment>
<evidence type="ECO:0000313" key="15">
    <source>
        <dbReference type="Proteomes" id="UP000274661"/>
    </source>
</evidence>
<dbReference type="OrthoDB" id="7626281at2"/>
<evidence type="ECO:0000256" key="13">
    <source>
        <dbReference type="SAM" id="Phobius"/>
    </source>
</evidence>
<evidence type="ECO:0000256" key="6">
    <source>
        <dbReference type="ARBA" id="ARBA00022826"/>
    </source>
</evidence>
<feature type="transmembrane region" description="Helical" evidence="13">
    <location>
        <begin position="121"/>
        <end position="140"/>
    </location>
</feature>
<keyword evidence="10 13" id="KW-0472">Membrane</keyword>
<feature type="transmembrane region" description="Helical" evidence="13">
    <location>
        <begin position="54"/>
        <end position="71"/>
    </location>
</feature>
<evidence type="ECO:0000256" key="8">
    <source>
        <dbReference type="ARBA" id="ARBA00022989"/>
    </source>
</evidence>
<keyword evidence="15" id="KW-1185">Reference proteome</keyword>
<comment type="subcellular location">
    <subcellularLocation>
        <location evidence="1">Membrane</location>
        <topology evidence="1">Multi-pass membrane protein</topology>
    </subcellularLocation>
</comment>
<keyword evidence="9" id="KW-0406">Ion transport</keyword>
<sequence>MLDGSGSERKTDRAEAFSDAVLAIAITLPVLDLHLPEPSRGTLKDQFLELGPQFLAYAMSFVVIGVYWAYSHFSGKLWRKTDHFFNLLTLLFLGTVSITPFPARPFIDHLGDPANAATGAIVYAWVLTFPALVWLVRWFYGSTRGLLDPRLDHGFVRRTSIKYGLTTLCCLTGAIVATVAEWRVGIALVAAATLVYLLPPMAPTYKPGEEPGSDIEEADEPN</sequence>
<keyword evidence="11" id="KW-0407">Ion channel</keyword>
<keyword evidence="8 13" id="KW-1133">Transmembrane helix</keyword>
<evidence type="ECO:0000256" key="5">
    <source>
        <dbReference type="ARBA" id="ARBA00022692"/>
    </source>
</evidence>
<evidence type="ECO:0000256" key="12">
    <source>
        <dbReference type="ARBA" id="ARBA00034430"/>
    </source>
</evidence>
<evidence type="ECO:0000256" key="7">
    <source>
        <dbReference type="ARBA" id="ARBA00022958"/>
    </source>
</evidence>
<feature type="transmembrane region" description="Helical" evidence="13">
    <location>
        <begin position="161"/>
        <end position="180"/>
    </location>
</feature>
<dbReference type="RefSeq" id="WP_126717644.1">
    <property type="nucleotide sequence ID" value="NZ_RWJF01000001.1"/>
</dbReference>
<keyword evidence="3" id="KW-0813">Transport</keyword>
<organism evidence="14 15">
    <name type="scientific">Sphingomonas ginkgonis</name>
    <dbReference type="NCBI Taxonomy" id="2315330"/>
    <lineage>
        <taxon>Bacteria</taxon>
        <taxon>Pseudomonadati</taxon>
        <taxon>Pseudomonadota</taxon>
        <taxon>Alphaproteobacteria</taxon>
        <taxon>Sphingomonadales</taxon>
        <taxon>Sphingomonadaceae</taxon>
        <taxon>Sphingomonas</taxon>
    </lineage>
</organism>
<evidence type="ECO:0000256" key="10">
    <source>
        <dbReference type="ARBA" id="ARBA00023136"/>
    </source>
</evidence>
<evidence type="ECO:0000256" key="3">
    <source>
        <dbReference type="ARBA" id="ARBA00022448"/>
    </source>
</evidence>
<keyword evidence="6" id="KW-0631">Potassium channel</keyword>
<reference evidence="14 15" key="1">
    <citation type="submission" date="2018-12" db="EMBL/GenBank/DDBJ databases">
        <title>Sphingomonas sp. HMF7854 Genome sequencing and assembly.</title>
        <authorList>
            <person name="Cha I."/>
            <person name="Kang H."/>
            <person name="Kim H."/>
            <person name="Kang J."/>
            <person name="Joh K."/>
        </authorList>
    </citation>
    <scope>NUCLEOTIDE SEQUENCE [LARGE SCALE GENOMIC DNA]</scope>
    <source>
        <strain evidence="14 15">HMF7854</strain>
    </source>
</reference>
<keyword evidence="5 13" id="KW-0812">Transmembrane</keyword>
<evidence type="ECO:0000256" key="9">
    <source>
        <dbReference type="ARBA" id="ARBA00023065"/>
    </source>
</evidence>
<dbReference type="GO" id="GO:0015252">
    <property type="term" value="F:proton channel activity"/>
    <property type="evidence" value="ECO:0007669"/>
    <property type="project" value="InterPro"/>
</dbReference>